<dbReference type="EMBL" id="NBYO01000003">
    <property type="protein sequence ID" value="OXS99216.1"/>
    <property type="molecule type" value="Genomic_DNA"/>
</dbReference>
<dbReference type="Pfam" id="PF06035">
    <property type="entry name" value="Peptidase_C93"/>
    <property type="match status" value="1"/>
</dbReference>
<sequence length="199" mass="22031">MQSIIKAISISITSLFFICGAVEARPFMETVGAANPPLGHAEFCWQAPNECSDRDSSPHPYPLSKSSWQAILAVNATVNAEVLPLTDLQIWGREELWSYPQGVGDCEDYVLEKRRRLQAMGVPASALLITVVLQPNGDGHAVLTVRTDRGDIVLDNLNDRVLPWQQTDYTFLKLQSPQNSAHWELVNDDRAMTVGAVSR</sequence>
<gene>
    <name evidence="1" type="ORF">B7H23_13580</name>
</gene>
<dbReference type="Gene3D" id="3.10.620.30">
    <property type="match status" value="1"/>
</dbReference>
<dbReference type="PANTHER" id="PTHR39327">
    <property type="match status" value="1"/>
</dbReference>
<dbReference type="InterPro" id="IPR010319">
    <property type="entry name" value="Transglutaminase-like_Cys_pept"/>
</dbReference>
<evidence type="ECO:0000313" key="1">
    <source>
        <dbReference type="EMBL" id="OXS99216.1"/>
    </source>
</evidence>
<name>A0A231UTJ5_9HYPH</name>
<dbReference type="RefSeq" id="WP_094077999.1">
    <property type="nucleotide sequence ID" value="NZ_NBYO01000003.1"/>
</dbReference>
<evidence type="ECO:0000313" key="2">
    <source>
        <dbReference type="Proteomes" id="UP000215405"/>
    </source>
</evidence>
<protein>
    <submittedName>
        <fullName evidence="1">Transglutaminase</fullName>
    </submittedName>
</protein>
<proteinExistence type="predicted"/>
<organism evidence="1 2">
    <name type="scientific">Notoacmeibacter marinus</name>
    <dbReference type="NCBI Taxonomy" id="1876515"/>
    <lineage>
        <taxon>Bacteria</taxon>
        <taxon>Pseudomonadati</taxon>
        <taxon>Pseudomonadota</taxon>
        <taxon>Alphaproteobacteria</taxon>
        <taxon>Hyphomicrobiales</taxon>
        <taxon>Notoacmeibacteraceae</taxon>
        <taxon>Notoacmeibacter</taxon>
    </lineage>
</organism>
<dbReference type="PANTHER" id="PTHR39327:SF1">
    <property type="entry name" value="BLR5470 PROTEIN"/>
    <property type="match status" value="1"/>
</dbReference>
<comment type="caution">
    <text evidence="1">The sequence shown here is derived from an EMBL/GenBank/DDBJ whole genome shotgun (WGS) entry which is preliminary data.</text>
</comment>
<dbReference type="AlphaFoldDB" id="A0A231UTJ5"/>
<accession>A0A231UTJ5</accession>
<dbReference type="OrthoDB" id="7206808at2"/>
<reference evidence="2" key="1">
    <citation type="journal article" date="2017" name="Int. J. Syst. Evol. Microbiol.">
        <title>Notoacmeibacter marinus gen. nov., sp. nov., isolated from the gut of a limpet and proposal of Notoacmeibacteraceae fam. nov. in the order Rhizobiales of the class Alphaproteobacteria.</title>
        <authorList>
            <person name="Huang Z."/>
            <person name="Guo F."/>
            <person name="Lai Q."/>
        </authorList>
    </citation>
    <scope>NUCLEOTIDE SEQUENCE [LARGE SCALE GENOMIC DNA]</scope>
    <source>
        <strain evidence="2">XMTR2A4</strain>
    </source>
</reference>
<keyword evidence="2" id="KW-1185">Reference proteome</keyword>
<dbReference type="Proteomes" id="UP000215405">
    <property type="component" value="Unassembled WGS sequence"/>
</dbReference>